<name>A0A643C064_BALPH</name>
<dbReference type="GO" id="GO:0005856">
    <property type="term" value="C:cytoskeleton"/>
    <property type="evidence" value="ECO:0007669"/>
    <property type="project" value="UniProtKB-SubCell"/>
</dbReference>
<sequence length="123" mass="13220">MATPTMGNQSSKAPWGDVTAEEAASTSPAKVNGWENGHVEGGRPHPVNGTEEEAGATGDAIELEPPSQGSEVLIHLTALIMDLLKTLGRLNYVKQYQVYGLMNLDSFASSLHIMDDSLMVYFL</sequence>
<evidence type="ECO:0000256" key="1">
    <source>
        <dbReference type="ARBA" id="ARBA00004245"/>
    </source>
</evidence>
<evidence type="ECO:0000256" key="4">
    <source>
        <dbReference type="ARBA" id="ARBA00022490"/>
    </source>
</evidence>
<evidence type="ECO:0000313" key="11">
    <source>
        <dbReference type="Proteomes" id="UP000437017"/>
    </source>
</evidence>
<dbReference type="GO" id="GO:0016020">
    <property type="term" value="C:membrane"/>
    <property type="evidence" value="ECO:0007669"/>
    <property type="project" value="UniProtKB-SubCell"/>
</dbReference>
<keyword evidence="8" id="KW-0449">Lipoprotein</keyword>
<protein>
    <submittedName>
        <fullName evidence="10">Uncharacterized protein</fullName>
    </submittedName>
</protein>
<keyword evidence="7" id="KW-0206">Cytoskeleton</keyword>
<comment type="caution">
    <text evidence="10">The sequence shown here is derived from an EMBL/GenBank/DDBJ whole genome shotgun (WGS) entry which is preliminary data.</text>
</comment>
<dbReference type="GO" id="GO:0005516">
    <property type="term" value="F:calmodulin binding"/>
    <property type="evidence" value="ECO:0007669"/>
    <property type="project" value="InterPro"/>
</dbReference>
<evidence type="ECO:0000256" key="6">
    <source>
        <dbReference type="ARBA" id="ARBA00023136"/>
    </source>
</evidence>
<feature type="compositionally biased region" description="Polar residues" evidence="9">
    <location>
        <begin position="1"/>
        <end position="12"/>
    </location>
</feature>
<evidence type="ECO:0000256" key="2">
    <source>
        <dbReference type="ARBA" id="ARBA00004635"/>
    </source>
</evidence>
<keyword evidence="5" id="KW-0519">Myristate</keyword>
<dbReference type="PRINTS" id="PR00963">
    <property type="entry name" value="MARCKS"/>
</dbReference>
<feature type="region of interest" description="Disordered" evidence="9">
    <location>
        <begin position="1"/>
        <end position="64"/>
    </location>
</feature>
<dbReference type="AlphaFoldDB" id="A0A643C064"/>
<dbReference type="EMBL" id="SGJD01003194">
    <property type="protein sequence ID" value="KAB0393382.1"/>
    <property type="molecule type" value="Genomic_DNA"/>
</dbReference>
<evidence type="ECO:0000256" key="5">
    <source>
        <dbReference type="ARBA" id="ARBA00022707"/>
    </source>
</evidence>
<evidence type="ECO:0000256" key="3">
    <source>
        <dbReference type="ARBA" id="ARBA00006456"/>
    </source>
</evidence>
<comment type="subcellular location">
    <subcellularLocation>
        <location evidence="1">Cytoplasm</location>
        <location evidence="1">Cytoskeleton</location>
    </subcellularLocation>
    <subcellularLocation>
        <location evidence="2">Membrane</location>
        <topology evidence="2">Lipid-anchor</topology>
    </subcellularLocation>
</comment>
<gene>
    <name evidence="10" type="ORF">E2I00_014876</name>
</gene>
<organism evidence="10 11">
    <name type="scientific">Balaenoptera physalus</name>
    <name type="common">Fin whale</name>
    <name type="synonym">Balaena physalus</name>
    <dbReference type="NCBI Taxonomy" id="9770"/>
    <lineage>
        <taxon>Eukaryota</taxon>
        <taxon>Metazoa</taxon>
        <taxon>Chordata</taxon>
        <taxon>Craniata</taxon>
        <taxon>Vertebrata</taxon>
        <taxon>Euteleostomi</taxon>
        <taxon>Mammalia</taxon>
        <taxon>Eutheria</taxon>
        <taxon>Laurasiatheria</taxon>
        <taxon>Artiodactyla</taxon>
        <taxon>Whippomorpha</taxon>
        <taxon>Cetacea</taxon>
        <taxon>Mysticeti</taxon>
        <taxon>Balaenopteridae</taxon>
        <taxon>Balaenoptera</taxon>
    </lineage>
</organism>
<keyword evidence="4" id="KW-0963">Cytoplasm</keyword>
<accession>A0A643C064</accession>
<proteinExistence type="inferred from homology"/>
<evidence type="ECO:0000256" key="9">
    <source>
        <dbReference type="SAM" id="MobiDB-lite"/>
    </source>
</evidence>
<evidence type="ECO:0000256" key="8">
    <source>
        <dbReference type="ARBA" id="ARBA00023288"/>
    </source>
</evidence>
<keyword evidence="6" id="KW-0472">Membrane</keyword>
<keyword evidence="11" id="KW-1185">Reference proteome</keyword>
<comment type="similarity">
    <text evidence="3">Belongs to the MARCKS family.</text>
</comment>
<dbReference type="Proteomes" id="UP000437017">
    <property type="component" value="Unassembled WGS sequence"/>
</dbReference>
<reference evidence="10 11" key="1">
    <citation type="journal article" date="2019" name="PLoS ONE">
        <title>Genomic analyses reveal an absence of contemporary introgressive admixture between fin whales and blue whales, despite known hybrids.</title>
        <authorList>
            <person name="Westbury M.V."/>
            <person name="Petersen B."/>
            <person name="Lorenzen E.D."/>
        </authorList>
    </citation>
    <scope>NUCLEOTIDE SEQUENCE [LARGE SCALE GENOMIC DNA]</scope>
    <source>
        <strain evidence="10">FinWhale-01</strain>
    </source>
</reference>
<evidence type="ECO:0000313" key="10">
    <source>
        <dbReference type="EMBL" id="KAB0393382.1"/>
    </source>
</evidence>
<evidence type="ECO:0000256" key="7">
    <source>
        <dbReference type="ARBA" id="ARBA00023212"/>
    </source>
</evidence>
<dbReference type="InterPro" id="IPR002101">
    <property type="entry name" value="MARCKS"/>
</dbReference>
<dbReference type="OrthoDB" id="9948538at2759"/>